<sequence>MSNVADAVFAHGSAHPTRVAVRAGDLEVTFGELRDHVASYAGRVRDAGIAPGDRVVLIAPTGAEFVAAYYGLHAAGAVLITMNVMATAAEVDYVLEDSGASLVVAWHEAATAAGRAAEGRGLPLWALPPLPARPTDDAAPVSAPVDRADDDTAIIIYTSGTTGRPKGAELGVGGIGALVEAARHQLQFDPTTDRNGTALPLFHVYGQLMVMHIAISLGTPVSLLHPFDPAAMIAMIREHGLTFVAGVPAMWIAMLHVAGDAGRDDLASVRVASSGGASLPAEVIDAFERRFGVRLREGYGLSETSGWATSSPPGAEPKPGTVGRAVHGMRLEVRDAAGRPVPTGEVGEVWVSGPIVMKGYWNRPEATAETIRDGWLRTGDLGTLDSDGDLRIVDRLKDMIIRGGYNVYPREVEEVLHTHPDVVEAAVVGVPDPRYGEEVAAAVVLRPGATLDAEELRRWAKERLSAYKVPHLVQVLPALPKGPSGKILKRALDRDALRAAPPS</sequence>
<name>A0ABP5B2Y3_9ACTN</name>
<evidence type="ECO:0000259" key="1">
    <source>
        <dbReference type="Pfam" id="PF00501"/>
    </source>
</evidence>
<reference evidence="4" key="1">
    <citation type="journal article" date="2019" name="Int. J. Syst. Evol. Microbiol.">
        <title>The Global Catalogue of Microorganisms (GCM) 10K type strain sequencing project: providing services to taxonomists for standard genome sequencing and annotation.</title>
        <authorList>
            <consortium name="The Broad Institute Genomics Platform"/>
            <consortium name="The Broad Institute Genome Sequencing Center for Infectious Disease"/>
            <person name="Wu L."/>
            <person name="Ma J."/>
        </authorList>
    </citation>
    <scope>NUCLEOTIDE SEQUENCE [LARGE SCALE GENOMIC DNA]</scope>
    <source>
        <strain evidence="4">JCM 14046</strain>
    </source>
</reference>
<dbReference type="RefSeq" id="WP_344008749.1">
    <property type="nucleotide sequence ID" value="NZ_BAAAMY010000010.1"/>
</dbReference>
<evidence type="ECO:0000313" key="4">
    <source>
        <dbReference type="Proteomes" id="UP001501612"/>
    </source>
</evidence>
<dbReference type="EMBL" id="BAAAMY010000010">
    <property type="protein sequence ID" value="GAA1928614.1"/>
    <property type="molecule type" value="Genomic_DNA"/>
</dbReference>
<evidence type="ECO:0000313" key="3">
    <source>
        <dbReference type="EMBL" id="GAA1928614.1"/>
    </source>
</evidence>
<dbReference type="InterPro" id="IPR020845">
    <property type="entry name" value="AMP-binding_CS"/>
</dbReference>
<dbReference type="InterPro" id="IPR042099">
    <property type="entry name" value="ANL_N_sf"/>
</dbReference>
<dbReference type="PANTHER" id="PTHR43767:SF12">
    <property type="entry name" value="AMP-DEPENDENT SYNTHETASE AND LIGASE"/>
    <property type="match status" value="1"/>
</dbReference>
<dbReference type="Proteomes" id="UP001501612">
    <property type="component" value="Unassembled WGS sequence"/>
</dbReference>
<feature type="domain" description="AMP-dependent synthetase/ligase" evidence="1">
    <location>
        <begin position="12"/>
        <end position="361"/>
    </location>
</feature>
<dbReference type="InterPro" id="IPR000873">
    <property type="entry name" value="AMP-dep_synth/lig_dom"/>
</dbReference>
<dbReference type="InterPro" id="IPR025110">
    <property type="entry name" value="AMP-bd_C"/>
</dbReference>
<dbReference type="InterPro" id="IPR050237">
    <property type="entry name" value="ATP-dep_AMP-bd_enzyme"/>
</dbReference>
<accession>A0ABP5B2Y3</accession>
<dbReference type="SUPFAM" id="SSF56801">
    <property type="entry name" value="Acetyl-CoA synthetase-like"/>
    <property type="match status" value="1"/>
</dbReference>
<dbReference type="Gene3D" id="3.30.300.30">
    <property type="match status" value="1"/>
</dbReference>
<dbReference type="Pfam" id="PF13193">
    <property type="entry name" value="AMP-binding_C"/>
    <property type="match status" value="1"/>
</dbReference>
<protein>
    <submittedName>
        <fullName evidence="3">Long-chain fatty acid--CoA ligase</fullName>
    </submittedName>
</protein>
<gene>
    <name evidence="3" type="ORF">GCM10009737_33140</name>
</gene>
<dbReference type="InterPro" id="IPR045851">
    <property type="entry name" value="AMP-bd_C_sf"/>
</dbReference>
<keyword evidence="3" id="KW-0436">Ligase</keyword>
<dbReference type="Pfam" id="PF00501">
    <property type="entry name" value="AMP-binding"/>
    <property type="match status" value="1"/>
</dbReference>
<comment type="caution">
    <text evidence="3">The sequence shown here is derived from an EMBL/GenBank/DDBJ whole genome shotgun (WGS) entry which is preliminary data.</text>
</comment>
<keyword evidence="4" id="KW-1185">Reference proteome</keyword>
<dbReference type="GO" id="GO:0016874">
    <property type="term" value="F:ligase activity"/>
    <property type="evidence" value="ECO:0007669"/>
    <property type="project" value="UniProtKB-KW"/>
</dbReference>
<feature type="domain" description="AMP-binding enzyme C-terminal" evidence="2">
    <location>
        <begin position="411"/>
        <end position="486"/>
    </location>
</feature>
<evidence type="ECO:0000259" key="2">
    <source>
        <dbReference type="Pfam" id="PF13193"/>
    </source>
</evidence>
<proteinExistence type="predicted"/>
<organism evidence="3 4">
    <name type="scientific">Nocardioides lentus</name>
    <dbReference type="NCBI Taxonomy" id="338077"/>
    <lineage>
        <taxon>Bacteria</taxon>
        <taxon>Bacillati</taxon>
        <taxon>Actinomycetota</taxon>
        <taxon>Actinomycetes</taxon>
        <taxon>Propionibacteriales</taxon>
        <taxon>Nocardioidaceae</taxon>
        <taxon>Nocardioides</taxon>
    </lineage>
</organism>
<dbReference type="Gene3D" id="3.40.50.12780">
    <property type="entry name" value="N-terminal domain of ligase-like"/>
    <property type="match status" value="1"/>
</dbReference>
<dbReference type="PANTHER" id="PTHR43767">
    <property type="entry name" value="LONG-CHAIN-FATTY-ACID--COA LIGASE"/>
    <property type="match status" value="1"/>
</dbReference>
<dbReference type="PROSITE" id="PS00455">
    <property type="entry name" value="AMP_BINDING"/>
    <property type="match status" value="1"/>
</dbReference>